<dbReference type="AlphaFoldDB" id="A0A367V3T3"/>
<evidence type="ECO:0000313" key="3">
    <source>
        <dbReference type="Proteomes" id="UP000253061"/>
    </source>
</evidence>
<reference evidence="2 3" key="1">
    <citation type="submission" date="2014-07" db="EMBL/GenBank/DDBJ databases">
        <title>Draft genome sequence of Thalassospira profundimaris R8-17.</title>
        <authorList>
            <person name="Lai Q."/>
            <person name="Shao Z."/>
        </authorList>
    </citation>
    <scope>NUCLEOTIDE SEQUENCE [LARGE SCALE GENOMIC DNA]</scope>
    <source>
        <strain evidence="2 3">R8-17</strain>
    </source>
</reference>
<gene>
    <name evidence="2" type="ORF">TH6_17650</name>
</gene>
<evidence type="ECO:0000256" key="1">
    <source>
        <dbReference type="SAM" id="SignalP"/>
    </source>
</evidence>
<feature type="chain" id="PRO_5016868625" evidence="1">
    <location>
        <begin position="21"/>
        <end position="338"/>
    </location>
</feature>
<keyword evidence="1" id="KW-0732">Signal</keyword>
<dbReference type="EMBL" id="JPWB01000009">
    <property type="protein sequence ID" value="RCK19837.1"/>
    <property type="molecule type" value="Genomic_DNA"/>
</dbReference>
<evidence type="ECO:0000313" key="2">
    <source>
        <dbReference type="EMBL" id="RCK19837.1"/>
    </source>
</evidence>
<dbReference type="PROSITE" id="PS51257">
    <property type="entry name" value="PROKAR_LIPOPROTEIN"/>
    <property type="match status" value="1"/>
</dbReference>
<sequence>MNSKLKIKFLVVGAIATLLAGCQTTKNNKFSEWEQKPLGKSRFNVPTISNVPVTKLEQNERNNGQVQNDKWELACGQGFVTTAHTFDGWFVTQTEAELADEDEFRATFKNTGIVIQNAIPITSNANGKAVGYYGDAKLNDLPNCTVAKFGVRAVRGVKIYDSDRGTIDTIVTAFYCGQSEFNMPRFTQQLSVIDDREAYAAQVNGLPSARCGSDGGQADVSPQTAGTDWVSNTKLGTYDGTVDMSWGNNLQDSDLAANISVRDYGGALKFAGPNKDQCNLQFRVTKYDTPEAGTWFANCKAGDFASGDFRVDKSRRLIAEGENDAKDAVEFSLLLPQP</sequence>
<protein>
    <submittedName>
        <fullName evidence="2">Uncharacterized protein</fullName>
    </submittedName>
</protein>
<name>A0A367V3T3_9PROT</name>
<dbReference type="RefSeq" id="WP_062956187.1">
    <property type="nucleotide sequence ID" value="NZ_JPWB01000009.1"/>
</dbReference>
<organism evidence="2 3">
    <name type="scientific">Thalassospira profundimaris</name>
    <dbReference type="NCBI Taxonomy" id="502049"/>
    <lineage>
        <taxon>Bacteria</taxon>
        <taxon>Pseudomonadati</taxon>
        <taxon>Pseudomonadota</taxon>
        <taxon>Alphaproteobacteria</taxon>
        <taxon>Rhodospirillales</taxon>
        <taxon>Thalassospiraceae</taxon>
        <taxon>Thalassospira</taxon>
    </lineage>
</organism>
<comment type="caution">
    <text evidence="2">The sequence shown here is derived from an EMBL/GenBank/DDBJ whole genome shotgun (WGS) entry which is preliminary data.</text>
</comment>
<accession>A0A367V3T3</accession>
<proteinExistence type="predicted"/>
<dbReference type="Proteomes" id="UP000253061">
    <property type="component" value="Unassembled WGS sequence"/>
</dbReference>
<feature type="signal peptide" evidence="1">
    <location>
        <begin position="1"/>
        <end position="20"/>
    </location>
</feature>